<dbReference type="Proteomes" id="UP000266234">
    <property type="component" value="Unassembled WGS sequence"/>
</dbReference>
<dbReference type="OrthoDB" id="7464126at2759"/>
<name>A0A395SMC3_9HYPO</name>
<keyword evidence="2" id="KW-0472">Membrane</keyword>
<feature type="chain" id="PRO_5017180244" evidence="3">
    <location>
        <begin position="20"/>
        <end position="1168"/>
    </location>
</feature>
<feature type="transmembrane region" description="Helical" evidence="2">
    <location>
        <begin position="63"/>
        <end position="84"/>
    </location>
</feature>
<keyword evidence="3" id="KW-0732">Signal</keyword>
<accession>A0A395SMC3</accession>
<keyword evidence="2" id="KW-1133">Transmembrane helix</keyword>
<gene>
    <name evidence="4" type="ORF">FLONG3_6318</name>
</gene>
<reference evidence="4 5" key="1">
    <citation type="journal article" date="2018" name="PLoS Pathog.">
        <title>Evolution of structural diversity of trichothecenes, a family of toxins produced by plant pathogenic and entomopathogenic fungi.</title>
        <authorList>
            <person name="Proctor R.H."/>
            <person name="McCormick S.P."/>
            <person name="Kim H.S."/>
            <person name="Cardoza R.E."/>
            <person name="Stanley A.M."/>
            <person name="Lindo L."/>
            <person name="Kelly A."/>
            <person name="Brown D.W."/>
            <person name="Lee T."/>
            <person name="Vaughan M.M."/>
            <person name="Alexander N.J."/>
            <person name="Busman M."/>
            <person name="Gutierrez S."/>
        </authorList>
    </citation>
    <scope>NUCLEOTIDE SEQUENCE [LARGE SCALE GENOMIC DNA]</scope>
    <source>
        <strain evidence="4 5">NRRL 20695</strain>
    </source>
</reference>
<feature type="compositionally biased region" description="Low complexity" evidence="1">
    <location>
        <begin position="231"/>
        <end position="242"/>
    </location>
</feature>
<feature type="transmembrane region" description="Helical" evidence="2">
    <location>
        <begin position="439"/>
        <end position="457"/>
    </location>
</feature>
<evidence type="ECO:0000313" key="4">
    <source>
        <dbReference type="EMBL" id="RGP73581.1"/>
    </source>
</evidence>
<feature type="region of interest" description="Disordered" evidence="1">
    <location>
        <begin position="208"/>
        <end position="267"/>
    </location>
</feature>
<keyword evidence="5" id="KW-1185">Reference proteome</keyword>
<proteinExistence type="predicted"/>
<evidence type="ECO:0000313" key="5">
    <source>
        <dbReference type="Proteomes" id="UP000266234"/>
    </source>
</evidence>
<evidence type="ECO:0000256" key="3">
    <source>
        <dbReference type="SAM" id="SignalP"/>
    </source>
</evidence>
<sequence>MSCLSLLSLLFFMPCSAMALFGASNETDFWDDFANNFASDLAPVITLFGEQVTKQFLSQSTTILDIIIFSVGPLGILTAVVSCIRVSNVTFLKSVIGRAREPHGIPEVELCTSTSENVCELWSNGGICRVFGRPKILEFIYKKPTDPEAYRSTTDDSGIIIPPSCGIESTRDVFNGIHSGQEKEWRETSSTGLLSGCGMSNIGNGLRRNKLWRRSEGQPDVEQAGSEDRSNLSSSQHLGSSLDPNFTANDKEKQTKKQRSDNGKEEFAPFPNLALNIGVSKSSTESISLWAAAAVGVILQVSFFIFATWATQYNTSFYDGGKIPEDPTWFLLTIIGTTCTVIGMALCAQIIDCVSRERRFVRSAPAKSDMFWLQPAGQRIGDQEFDGFAYYEPKSEYITSWKPSRAAAGSQWRVWAAIMLTMLGWAMQFIGLRGVHGSVSLYQLGVTLFMLIIRSILRSYHTPPSNRLPRDAVGIAGHELDWQARELTDKHGQNSGESQCTHVEENFNGSNTGDLFFVDDRRTHENVSSTNSLYRNIGWLSPHDNVILLHDLEKELHPLGPRIVEWMESRDSSYWHNTNKDTALRDISCIDKSKPATLPNYLPQRAAEMVHIRSRLSFLTDQPYYQTWSGEVRDMSVRLKAVLQLTASRFDLPGLPFNSMVWSMGCHLSPHWRGSNHGATPLQQPLCFYMSCTGNTWNIDRYRLEAVLGLWSWSFKEWCRQKGKPQLGFKQCSVDPGSLDTMKTLLRRWGVRPGKYQTVSLHNSEQNNLSIPVMMCRSELAIRGEAITDGSGSKTIVIDSPASILNLMAQDILTLFLKRISLTLDNYKLLNILHPYLEGSKSLQVPLVDDLAKVLVSEGLATHEEAIMSIVPGFYRESTFREFGIPFELRFVSAANSLRRRDRFDEAERILQNLIGSGGHDIWLLVQKSVLETYRCQLRHMLNNPIADFVLAQAAAVEKVGSCRPIDKLQRQPLGMEILTQFQPDTPSFLFANTYAMAMTLKDRYDLGASERRVRKALLRWALLNDCTALVEDLWDSEQYLDSAESAFSGGPDELLWCVYSIDQEHIGTLLFLLNVVRVPATERFKENGQVEDESILDHRGLFGLQKSYHYFTCVLSAAAAFIDDSLIVKILAESVVWSPECLNEALLAAVEAEHLLTAAYLRSKMQS</sequence>
<feature type="signal peptide" evidence="3">
    <location>
        <begin position="1"/>
        <end position="19"/>
    </location>
</feature>
<dbReference type="STRING" id="694270.A0A395SMC3"/>
<keyword evidence="2" id="KW-0812">Transmembrane</keyword>
<evidence type="ECO:0000256" key="2">
    <source>
        <dbReference type="SAM" id="Phobius"/>
    </source>
</evidence>
<feature type="transmembrane region" description="Helical" evidence="2">
    <location>
        <begin position="287"/>
        <end position="309"/>
    </location>
</feature>
<dbReference type="EMBL" id="PXOG01000140">
    <property type="protein sequence ID" value="RGP73581.1"/>
    <property type="molecule type" value="Genomic_DNA"/>
</dbReference>
<organism evidence="4 5">
    <name type="scientific">Fusarium longipes</name>
    <dbReference type="NCBI Taxonomy" id="694270"/>
    <lineage>
        <taxon>Eukaryota</taxon>
        <taxon>Fungi</taxon>
        <taxon>Dikarya</taxon>
        <taxon>Ascomycota</taxon>
        <taxon>Pezizomycotina</taxon>
        <taxon>Sordariomycetes</taxon>
        <taxon>Hypocreomycetidae</taxon>
        <taxon>Hypocreales</taxon>
        <taxon>Nectriaceae</taxon>
        <taxon>Fusarium</taxon>
    </lineage>
</organism>
<protein>
    <submittedName>
        <fullName evidence="4">Ankyrin repeat domain-containing 28</fullName>
    </submittedName>
</protein>
<feature type="compositionally biased region" description="Basic and acidic residues" evidence="1">
    <location>
        <begin position="249"/>
        <end position="267"/>
    </location>
</feature>
<comment type="caution">
    <text evidence="4">The sequence shown here is derived from an EMBL/GenBank/DDBJ whole genome shotgun (WGS) entry which is preliminary data.</text>
</comment>
<dbReference type="AlphaFoldDB" id="A0A395SMC3"/>
<evidence type="ECO:0000256" key="1">
    <source>
        <dbReference type="SAM" id="MobiDB-lite"/>
    </source>
</evidence>
<feature type="transmembrane region" description="Helical" evidence="2">
    <location>
        <begin position="329"/>
        <end position="351"/>
    </location>
</feature>